<dbReference type="Gene3D" id="1.50.10.130">
    <property type="entry name" value="Terpene synthase, N-terminal domain"/>
    <property type="match status" value="1"/>
</dbReference>
<dbReference type="FunFam" id="1.10.600.10:FF:000007">
    <property type="entry name" value="Isoprene synthase, chloroplastic"/>
    <property type="match status" value="1"/>
</dbReference>
<name>Q9LKM5_PERFR</name>
<dbReference type="FunFam" id="1.50.10.130:FF:000001">
    <property type="entry name" value="Isoprene synthase, chloroplastic"/>
    <property type="match status" value="1"/>
</dbReference>
<keyword evidence="4" id="KW-0150">Chloroplast</keyword>
<dbReference type="InterPro" id="IPR044814">
    <property type="entry name" value="Terpene_cyclase_plant_C1"/>
</dbReference>
<comment type="subunit">
    <text evidence="3">Monomer.</text>
</comment>
<evidence type="ECO:0000256" key="6">
    <source>
        <dbReference type="ARBA" id="ARBA00022723"/>
    </source>
</evidence>
<feature type="domain" description="Terpene synthase metal-binding" evidence="11">
    <location>
        <begin position="304"/>
        <end position="541"/>
    </location>
</feature>
<evidence type="ECO:0000256" key="3">
    <source>
        <dbReference type="ARBA" id="ARBA00011245"/>
    </source>
</evidence>
<dbReference type="EMBL" id="AF271259">
    <property type="protein sequence ID" value="AAF76186.1"/>
    <property type="molecule type" value="mRNA"/>
</dbReference>
<dbReference type="InterPro" id="IPR036965">
    <property type="entry name" value="Terpene_synth_N_sf"/>
</dbReference>
<evidence type="ECO:0000256" key="5">
    <source>
        <dbReference type="ARBA" id="ARBA00022640"/>
    </source>
</evidence>
<keyword evidence="6" id="KW-0479">Metal-binding</keyword>
<accession>Q9LKM5</accession>
<dbReference type="SFLD" id="SFLDG01019">
    <property type="entry name" value="Terpene_Cyclase_Like_1_C_Termi"/>
    <property type="match status" value="1"/>
</dbReference>
<reference evidence="12" key="1">
    <citation type="journal article" date="2004" name="Biol. Pharm. Bull.">
        <title>cDNA isolation and functional expression of myrcene synthase from Perilla frutescens.</title>
        <authorList>
            <person name="Hosoi M."/>
            <person name="Ito M."/>
            <person name="Yagura T."/>
            <person name="Adams R.P."/>
            <person name="Honda G."/>
        </authorList>
    </citation>
    <scope>NUCLEOTIDE SEQUENCE</scope>
    <source>
        <strain evidence="12">5526</strain>
    </source>
</reference>
<dbReference type="GO" id="GO:0000287">
    <property type="term" value="F:magnesium ion binding"/>
    <property type="evidence" value="ECO:0007669"/>
    <property type="project" value="InterPro"/>
</dbReference>
<dbReference type="Pfam" id="PF01397">
    <property type="entry name" value="Terpene_synth"/>
    <property type="match status" value="1"/>
</dbReference>
<dbReference type="InterPro" id="IPR008930">
    <property type="entry name" value="Terpenoid_cyclase/PrenylTrfase"/>
</dbReference>
<dbReference type="SUPFAM" id="SSF48576">
    <property type="entry name" value="Terpenoid synthases"/>
    <property type="match status" value="1"/>
</dbReference>
<comment type="similarity">
    <text evidence="9">Belongs to the terpene synthase family. Tpsb subfamily.</text>
</comment>
<evidence type="ECO:0000256" key="1">
    <source>
        <dbReference type="ARBA" id="ARBA00001946"/>
    </source>
</evidence>
<feature type="domain" description="Terpene synthase N-terminal" evidence="10">
    <location>
        <begin position="68"/>
        <end position="245"/>
    </location>
</feature>
<comment type="cofactor">
    <cofactor evidence="1">
        <name>Mg(2+)</name>
        <dbReference type="ChEBI" id="CHEBI:18420"/>
    </cofactor>
</comment>
<dbReference type="SFLD" id="SFLDG01604">
    <property type="entry name" value="Terpene_Cyclase_Like_1_C_Termi"/>
    <property type="match status" value="1"/>
</dbReference>
<sequence length="608" mass="70836">MYTGVMNMAFPMKPANYLHNSGSSNSSKLCGVSSTSTRAATARLRLRLRCSMQLSDQRRSGNYSPSFWNTDYILSLNCDYEDERRMRGAAGELVEQVKMLMEKETDPIVQLELIDVLQKLALSHHFEKEFEGILFNISTIYDDKNRERDLYSTTLAFRLLRQHGYQVPQELFECFKNDKGEFKESLSNDTKGLLQLYEASFLLTEGETTLELAREFATKFLQEKEKLNIDDDDDTNLISCVRHSLDMPIYWRIQRPNARWWIHAYNRRTHINPLVLELSKLDFNIIQAQYQQELKQDLRWWRNTCIAEKLPFARDRLVESYFWSTGIIQPRQHENARIMMAKALALITTLDDVYDVYGTLEELELFIEAIRRWEISSIDQLPNYMQLCFLTINNFVDDTAYDVMKEKDINIIPYLRKSWVDLAEAYLVEAKWFYGGYKPNLEEYLNNGWISVSGPAILCHVFFGVTDSITMETVESLFKYHDLIRCSSTLVRLADDLATSLDEVSRGDVPKSIQCYMNDNNASEEEARLHVRWLIAETWKEMNVEMVSADSPFCKDFIACAADMGRMAQYMYHNGDGHGMQNSQIHQQMTDFLFQKLAVRDRASTARN</sequence>
<evidence type="ECO:0000256" key="4">
    <source>
        <dbReference type="ARBA" id="ARBA00022528"/>
    </source>
</evidence>
<evidence type="ECO:0000313" key="12">
    <source>
        <dbReference type="EMBL" id="AAF76186.1"/>
    </source>
</evidence>
<evidence type="ECO:0000259" key="10">
    <source>
        <dbReference type="Pfam" id="PF01397"/>
    </source>
</evidence>
<comment type="subcellular location">
    <subcellularLocation>
        <location evidence="2">Plastid</location>
        <location evidence="2">Chloroplast</location>
    </subcellularLocation>
</comment>
<keyword evidence="5" id="KW-0934">Plastid</keyword>
<dbReference type="InterPro" id="IPR001906">
    <property type="entry name" value="Terpene_synth_N"/>
</dbReference>
<evidence type="ECO:0000256" key="7">
    <source>
        <dbReference type="ARBA" id="ARBA00022842"/>
    </source>
</evidence>
<dbReference type="InterPro" id="IPR050148">
    <property type="entry name" value="Terpene_synthase-like"/>
</dbReference>
<dbReference type="Gene3D" id="1.10.600.10">
    <property type="entry name" value="Farnesyl Diphosphate Synthase"/>
    <property type="match status" value="1"/>
</dbReference>
<dbReference type="GO" id="GO:0016102">
    <property type="term" value="P:diterpenoid biosynthetic process"/>
    <property type="evidence" value="ECO:0007669"/>
    <property type="project" value="InterPro"/>
</dbReference>
<dbReference type="PANTHER" id="PTHR31225:SF9">
    <property type="entry name" value="TERPENE SYNTHASE 10"/>
    <property type="match status" value="1"/>
</dbReference>
<evidence type="ECO:0000256" key="2">
    <source>
        <dbReference type="ARBA" id="ARBA00004229"/>
    </source>
</evidence>
<organism evidence="12">
    <name type="scientific">Perilla frutescens</name>
    <name type="common">Beefsteak mint</name>
    <name type="synonym">Perilla ocymoides</name>
    <dbReference type="NCBI Taxonomy" id="48386"/>
    <lineage>
        <taxon>Eukaryota</taxon>
        <taxon>Viridiplantae</taxon>
        <taxon>Streptophyta</taxon>
        <taxon>Embryophyta</taxon>
        <taxon>Tracheophyta</taxon>
        <taxon>Spermatophyta</taxon>
        <taxon>Magnoliopsida</taxon>
        <taxon>eudicotyledons</taxon>
        <taxon>Gunneridae</taxon>
        <taxon>Pentapetalae</taxon>
        <taxon>asterids</taxon>
        <taxon>lamiids</taxon>
        <taxon>Lamiales</taxon>
        <taxon>Lamiaceae</taxon>
        <taxon>Nepetoideae</taxon>
        <taxon>Elsholtzieae</taxon>
        <taxon>Perilla</taxon>
    </lineage>
</organism>
<proteinExistence type="evidence at transcript level"/>
<keyword evidence="8" id="KW-0809">Transit peptide</keyword>
<dbReference type="AlphaFoldDB" id="Q9LKM5"/>
<dbReference type="SUPFAM" id="SSF48239">
    <property type="entry name" value="Terpenoid cyclases/Protein prenyltransferases"/>
    <property type="match status" value="1"/>
</dbReference>
<dbReference type="GO" id="GO:0016099">
    <property type="term" value="P:monoterpenoid biosynthetic process"/>
    <property type="evidence" value="ECO:0007669"/>
    <property type="project" value="UniProtKB-ARBA"/>
</dbReference>
<dbReference type="CDD" id="cd00684">
    <property type="entry name" value="Terpene_cyclase_plant_C1"/>
    <property type="match status" value="1"/>
</dbReference>
<protein>
    <submittedName>
        <fullName evidence="12">Mercene synthase</fullName>
    </submittedName>
</protein>
<dbReference type="InterPro" id="IPR034741">
    <property type="entry name" value="Terpene_cyclase-like_1_C"/>
</dbReference>
<dbReference type="PANTHER" id="PTHR31225">
    <property type="entry name" value="OS04G0344100 PROTEIN-RELATED"/>
    <property type="match status" value="1"/>
</dbReference>
<dbReference type="InterPro" id="IPR005630">
    <property type="entry name" value="Terpene_synthase_metal-bd"/>
</dbReference>
<evidence type="ECO:0000259" key="11">
    <source>
        <dbReference type="Pfam" id="PF03936"/>
    </source>
</evidence>
<dbReference type="SMR" id="Q9LKM5"/>
<keyword evidence="7" id="KW-0460">Magnesium</keyword>
<dbReference type="InterPro" id="IPR008949">
    <property type="entry name" value="Isoprenoid_synthase_dom_sf"/>
</dbReference>
<dbReference type="SFLD" id="SFLDS00005">
    <property type="entry name" value="Isoprenoid_Synthase_Type_I"/>
    <property type="match status" value="1"/>
</dbReference>
<dbReference type="Pfam" id="PF03936">
    <property type="entry name" value="Terpene_synth_C"/>
    <property type="match status" value="1"/>
</dbReference>
<evidence type="ECO:0000256" key="9">
    <source>
        <dbReference type="ARBA" id="ARBA00033744"/>
    </source>
</evidence>
<evidence type="ECO:0000256" key="8">
    <source>
        <dbReference type="ARBA" id="ARBA00022946"/>
    </source>
</evidence>
<dbReference type="GO" id="GO:0009507">
    <property type="term" value="C:chloroplast"/>
    <property type="evidence" value="ECO:0007669"/>
    <property type="project" value="UniProtKB-SubCell"/>
</dbReference>
<dbReference type="GO" id="GO:0010333">
    <property type="term" value="F:terpene synthase activity"/>
    <property type="evidence" value="ECO:0007669"/>
    <property type="project" value="InterPro"/>
</dbReference>